<proteinExistence type="inferred from homology"/>
<dbReference type="Gene3D" id="1.20.1290.10">
    <property type="entry name" value="AhpD-like"/>
    <property type="match status" value="1"/>
</dbReference>
<dbReference type="InterPro" id="IPR029032">
    <property type="entry name" value="AhpD-like"/>
</dbReference>
<dbReference type="InterPro" id="IPR036866">
    <property type="entry name" value="RibonucZ/Hydroxyglut_hydro"/>
</dbReference>
<dbReference type="GO" id="GO:0051920">
    <property type="term" value="F:peroxiredoxin activity"/>
    <property type="evidence" value="ECO:0007669"/>
    <property type="project" value="InterPro"/>
</dbReference>
<sequence>MTRGFVQIHALSAGHSSLPEEHFIDPCLSPGSRKTVPSLCFLIQHTSRVGNKRTNIVFDLGVRRDTSLYSAPIRHHVTTRQPMSTTPDVVTSLQKGGLGADDVHFVVFSHVHWDHIGYPPDFPSSKFIVGNGSIALLSGTSSASLRGSHSFFEADLFPVSRTIELSDPGVTAKAGTATAMQNTNKLTPNWTEWRPIPCFNIQKALDVFNDGSIYLVDAPGHLPGHTNLLACTEKGWVYLAADSCHDRRILRKEKQIGEWKDDKGRSCCIHHDRAKAEETIEMVRGLERRGVEIIFAHDDDQSQEQAARDRFNALLGPASFHEGWSSLLSLSPSFFNASVSLASVPRRNSHLSPKNQALIGLAVDSAATHLYTPGIKTHVATALREGASVAEVVEVIELSSTLGIHACNIGVPLLVEVLREEGLHLDETTKGFDQRQEKLKQDFTSKRGYWHIFWEDFLRLDPDFFEAYLEFSSLPWIKEVDGEKGGPLEPKLKELVYCAFDCASTHLYKPGLKLHIKNALGYGATPQEILEVFEIATLLSLHSAHVAAPIILELNEQIGTV</sequence>
<dbReference type="EMBL" id="MU863977">
    <property type="protein sequence ID" value="KAK4196774.1"/>
    <property type="molecule type" value="Genomic_DNA"/>
</dbReference>
<evidence type="ECO:0000256" key="3">
    <source>
        <dbReference type="ARBA" id="ARBA00022723"/>
    </source>
</evidence>
<dbReference type="Proteomes" id="UP001303160">
    <property type="component" value="Unassembled WGS sequence"/>
</dbReference>
<evidence type="ECO:0000256" key="4">
    <source>
        <dbReference type="ARBA" id="ARBA00022801"/>
    </source>
</evidence>
<evidence type="ECO:0000256" key="5">
    <source>
        <dbReference type="ARBA" id="ARBA00022833"/>
    </source>
</evidence>
<evidence type="ECO:0000256" key="1">
    <source>
        <dbReference type="ARBA" id="ARBA00001947"/>
    </source>
</evidence>
<comment type="caution">
    <text evidence="7">The sequence shown here is derived from an EMBL/GenBank/DDBJ whole genome shotgun (WGS) entry which is preliminary data.</text>
</comment>
<dbReference type="SUPFAM" id="SSF69118">
    <property type="entry name" value="AhpD-like"/>
    <property type="match status" value="1"/>
</dbReference>
<feature type="domain" description="Carboxymuconolactone decarboxylase-like" evidence="6">
    <location>
        <begin position="483"/>
        <end position="539"/>
    </location>
</feature>
<evidence type="ECO:0000256" key="2">
    <source>
        <dbReference type="ARBA" id="ARBA00007749"/>
    </source>
</evidence>
<dbReference type="InterPro" id="IPR003779">
    <property type="entry name" value="CMD-like"/>
</dbReference>
<evidence type="ECO:0000313" key="7">
    <source>
        <dbReference type="EMBL" id="KAK4196774.1"/>
    </source>
</evidence>
<keyword evidence="8" id="KW-1185">Reference proteome</keyword>
<keyword evidence="4" id="KW-0378">Hydrolase</keyword>
<dbReference type="InterPro" id="IPR051013">
    <property type="entry name" value="MBL_superfamily_lactonases"/>
</dbReference>
<evidence type="ECO:0000313" key="8">
    <source>
        <dbReference type="Proteomes" id="UP001303160"/>
    </source>
</evidence>
<gene>
    <name evidence="7" type="ORF">QBC40DRAFT_312808</name>
</gene>
<dbReference type="PANTHER" id="PTHR42978:SF2">
    <property type="entry name" value="102 KBASES UNSTABLE REGION: FROM 1 TO 119443"/>
    <property type="match status" value="1"/>
</dbReference>
<comment type="similarity">
    <text evidence="2">Belongs to the metallo-beta-lactamase superfamily.</text>
</comment>
<protein>
    <submittedName>
        <fullName evidence="7">Metallo-hydrolase/oxidoreductase</fullName>
    </submittedName>
</protein>
<keyword evidence="3" id="KW-0479">Metal-binding</keyword>
<organism evidence="7 8">
    <name type="scientific">Triangularia verruculosa</name>
    <dbReference type="NCBI Taxonomy" id="2587418"/>
    <lineage>
        <taxon>Eukaryota</taxon>
        <taxon>Fungi</taxon>
        <taxon>Dikarya</taxon>
        <taxon>Ascomycota</taxon>
        <taxon>Pezizomycotina</taxon>
        <taxon>Sordariomycetes</taxon>
        <taxon>Sordariomycetidae</taxon>
        <taxon>Sordariales</taxon>
        <taxon>Podosporaceae</taxon>
        <taxon>Triangularia</taxon>
    </lineage>
</organism>
<evidence type="ECO:0000259" key="6">
    <source>
        <dbReference type="Pfam" id="PF02627"/>
    </source>
</evidence>
<dbReference type="Gene3D" id="3.60.15.10">
    <property type="entry name" value="Ribonuclease Z/Hydroxyacylglutathione hydrolase-like"/>
    <property type="match status" value="1"/>
</dbReference>
<accession>A0AAN6X9V4</accession>
<dbReference type="AlphaFoldDB" id="A0AAN6X9V4"/>
<keyword evidence="5" id="KW-0862">Zinc</keyword>
<reference evidence="7" key="2">
    <citation type="submission" date="2023-05" db="EMBL/GenBank/DDBJ databases">
        <authorList>
            <consortium name="Lawrence Berkeley National Laboratory"/>
            <person name="Steindorff A."/>
            <person name="Hensen N."/>
            <person name="Bonometti L."/>
            <person name="Westerberg I."/>
            <person name="Brannstrom I.O."/>
            <person name="Guillou S."/>
            <person name="Cros-Aarteil S."/>
            <person name="Calhoun S."/>
            <person name="Haridas S."/>
            <person name="Kuo A."/>
            <person name="Mondo S."/>
            <person name="Pangilinan J."/>
            <person name="Riley R."/>
            <person name="Labutti K."/>
            <person name="Andreopoulos B."/>
            <person name="Lipzen A."/>
            <person name="Chen C."/>
            <person name="Yanf M."/>
            <person name="Daum C."/>
            <person name="Ng V."/>
            <person name="Clum A."/>
            <person name="Ohm R."/>
            <person name="Martin F."/>
            <person name="Silar P."/>
            <person name="Natvig D."/>
            <person name="Lalanne C."/>
            <person name="Gautier V."/>
            <person name="Ament-Velasquez S.L."/>
            <person name="Kruys A."/>
            <person name="Hutchinson M.I."/>
            <person name="Powell A.J."/>
            <person name="Barry K."/>
            <person name="Miller A.N."/>
            <person name="Grigoriev I.V."/>
            <person name="Debuchy R."/>
            <person name="Gladieux P."/>
            <person name="Thoren M.H."/>
            <person name="Johannesson H."/>
        </authorList>
    </citation>
    <scope>NUCLEOTIDE SEQUENCE</scope>
    <source>
        <strain evidence="7">CBS 315.58</strain>
    </source>
</reference>
<reference evidence="7" key="1">
    <citation type="journal article" date="2023" name="Mol. Phylogenet. Evol.">
        <title>Genome-scale phylogeny and comparative genomics of the fungal order Sordariales.</title>
        <authorList>
            <person name="Hensen N."/>
            <person name="Bonometti L."/>
            <person name="Westerberg I."/>
            <person name="Brannstrom I.O."/>
            <person name="Guillou S."/>
            <person name="Cros-Aarteil S."/>
            <person name="Calhoun S."/>
            <person name="Haridas S."/>
            <person name="Kuo A."/>
            <person name="Mondo S."/>
            <person name="Pangilinan J."/>
            <person name="Riley R."/>
            <person name="LaButti K."/>
            <person name="Andreopoulos B."/>
            <person name="Lipzen A."/>
            <person name="Chen C."/>
            <person name="Yan M."/>
            <person name="Daum C."/>
            <person name="Ng V."/>
            <person name="Clum A."/>
            <person name="Steindorff A."/>
            <person name="Ohm R.A."/>
            <person name="Martin F."/>
            <person name="Silar P."/>
            <person name="Natvig D.O."/>
            <person name="Lalanne C."/>
            <person name="Gautier V."/>
            <person name="Ament-Velasquez S.L."/>
            <person name="Kruys A."/>
            <person name="Hutchinson M.I."/>
            <person name="Powell A.J."/>
            <person name="Barry K."/>
            <person name="Miller A.N."/>
            <person name="Grigoriev I.V."/>
            <person name="Debuchy R."/>
            <person name="Gladieux P."/>
            <person name="Hiltunen Thoren M."/>
            <person name="Johannesson H."/>
        </authorList>
    </citation>
    <scope>NUCLEOTIDE SEQUENCE</scope>
    <source>
        <strain evidence="7">CBS 315.58</strain>
    </source>
</reference>
<dbReference type="GO" id="GO:0046872">
    <property type="term" value="F:metal ion binding"/>
    <property type="evidence" value="ECO:0007669"/>
    <property type="project" value="UniProtKB-KW"/>
</dbReference>
<dbReference type="CDD" id="cd07730">
    <property type="entry name" value="metallo-hydrolase-like_MBL-fold"/>
    <property type="match status" value="1"/>
</dbReference>
<dbReference type="SUPFAM" id="SSF56281">
    <property type="entry name" value="Metallo-hydrolase/oxidoreductase"/>
    <property type="match status" value="1"/>
</dbReference>
<dbReference type="PANTHER" id="PTHR42978">
    <property type="entry name" value="QUORUM-QUENCHING LACTONASE YTNP-RELATED-RELATED"/>
    <property type="match status" value="1"/>
</dbReference>
<comment type="cofactor">
    <cofactor evidence="1">
        <name>Zn(2+)</name>
        <dbReference type="ChEBI" id="CHEBI:29105"/>
    </cofactor>
</comment>
<dbReference type="GO" id="GO:0016787">
    <property type="term" value="F:hydrolase activity"/>
    <property type="evidence" value="ECO:0007669"/>
    <property type="project" value="UniProtKB-KW"/>
</dbReference>
<dbReference type="Pfam" id="PF02627">
    <property type="entry name" value="CMD"/>
    <property type="match status" value="1"/>
</dbReference>
<name>A0AAN6X9V4_9PEZI</name>